<reference evidence="1 2" key="1">
    <citation type="submission" date="2018-05" db="EMBL/GenBank/DDBJ databases">
        <title>Genomic Encyclopedia of Type Strains, Phase I: the one thousand microbial genomes (KMG-I) project.</title>
        <authorList>
            <person name="Kyrpides N."/>
        </authorList>
    </citation>
    <scope>NUCLEOTIDE SEQUENCE [LARGE SCALE GENOMIC DNA]</scope>
    <source>
        <strain evidence="1 2">DSM 15611</strain>
    </source>
</reference>
<name>A0A318HQH5_9BACT</name>
<protein>
    <submittedName>
        <fullName evidence="1">Uncharacterized protein</fullName>
    </submittedName>
</protein>
<keyword evidence="2" id="KW-1185">Reference proteome</keyword>
<organism evidence="1 2">
    <name type="scientific">Hoylesella shahii DSM 15611 = JCM 12083</name>
    <dbReference type="NCBI Taxonomy" id="1122991"/>
    <lineage>
        <taxon>Bacteria</taxon>
        <taxon>Pseudomonadati</taxon>
        <taxon>Bacteroidota</taxon>
        <taxon>Bacteroidia</taxon>
        <taxon>Bacteroidales</taxon>
        <taxon>Prevotellaceae</taxon>
        <taxon>Hoylesella</taxon>
    </lineage>
</organism>
<proteinExistence type="predicted"/>
<sequence length="71" mass="8411">MHLSQLLLLDEKGVKMAINSMENKNFVLCSDVNFEPFFAISYDFVFLFPQNYRAFSILKIMKQYEYFLLVG</sequence>
<accession>A0A318HQH5</accession>
<dbReference type="EMBL" id="QJJX01000030">
    <property type="protein sequence ID" value="PXX20186.1"/>
    <property type="molecule type" value="Genomic_DNA"/>
</dbReference>
<evidence type="ECO:0000313" key="2">
    <source>
        <dbReference type="Proteomes" id="UP000248314"/>
    </source>
</evidence>
<dbReference type="Proteomes" id="UP000248314">
    <property type="component" value="Unassembled WGS sequence"/>
</dbReference>
<evidence type="ECO:0000313" key="1">
    <source>
        <dbReference type="EMBL" id="PXX20186.1"/>
    </source>
</evidence>
<gene>
    <name evidence="1" type="ORF">EJ73_02176</name>
</gene>
<comment type="caution">
    <text evidence="1">The sequence shown here is derived from an EMBL/GenBank/DDBJ whole genome shotgun (WGS) entry which is preliminary data.</text>
</comment>
<dbReference type="AlphaFoldDB" id="A0A318HQH5"/>